<protein>
    <submittedName>
        <fullName evidence="2">Uncharacterized protein</fullName>
    </submittedName>
</protein>
<feature type="region of interest" description="Disordered" evidence="1">
    <location>
        <begin position="178"/>
        <end position="240"/>
    </location>
</feature>
<reference evidence="2" key="1">
    <citation type="journal article" date="2022" name="bioRxiv">
        <title>Sequencing and chromosome-scale assembly of the giantPleurodeles waltlgenome.</title>
        <authorList>
            <person name="Brown T."/>
            <person name="Elewa A."/>
            <person name="Iarovenko S."/>
            <person name="Subramanian E."/>
            <person name="Araus A.J."/>
            <person name="Petzold A."/>
            <person name="Susuki M."/>
            <person name="Suzuki K.-i.T."/>
            <person name="Hayashi T."/>
            <person name="Toyoda A."/>
            <person name="Oliveira C."/>
            <person name="Osipova E."/>
            <person name="Leigh N.D."/>
            <person name="Simon A."/>
            <person name="Yun M.H."/>
        </authorList>
    </citation>
    <scope>NUCLEOTIDE SEQUENCE</scope>
    <source>
        <strain evidence="2">20211129_DDA</strain>
        <tissue evidence="2">Liver</tissue>
    </source>
</reference>
<dbReference type="AlphaFoldDB" id="A0AAV7SZ21"/>
<evidence type="ECO:0000313" key="2">
    <source>
        <dbReference type="EMBL" id="KAJ1169393.1"/>
    </source>
</evidence>
<comment type="caution">
    <text evidence="2">The sequence shown here is derived from an EMBL/GenBank/DDBJ whole genome shotgun (WGS) entry which is preliminary data.</text>
</comment>
<evidence type="ECO:0000313" key="3">
    <source>
        <dbReference type="Proteomes" id="UP001066276"/>
    </source>
</evidence>
<feature type="compositionally biased region" description="Pro residues" evidence="1">
    <location>
        <begin position="33"/>
        <end position="44"/>
    </location>
</feature>
<feature type="region of interest" description="Disordered" evidence="1">
    <location>
        <begin position="82"/>
        <end position="103"/>
    </location>
</feature>
<feature type="compositionally biased region" description="Basic and acidic residues" evidence="1">
    <location>
        <begin position="228"/>
        <end position="240"/>
    </location>
</feature>
<feature type="region of interest" description="Disordered" evidence="1">
    <location>
        <begin position="1"/>
        <end position="48"/>
    </location>
</feature>
<evidence type="ECO:0000256" key="1">
    <source>
        <dbReference type="SAM" id="MobiDB-lite"/>
    </source>
</evidence>
<organism evidence="2 3">
    <name type="scientific">Pleurodeles waltl</name>
    <name type="common">Iberian ribbed newt</name>
    <dbReference type="NCBI Taxonomy" id="8319"/>
    <lineage>
        <taxon>Eukaryota</taxon>
        <taxon>Metazoa</taxon>
        <taxon>Chordata</taxon>
        <taxon>Craniata</taxon>
        <taxon>Vertebrata</taxon>
        <taxon>Euteleostomi</taxon>
        <taxon>Amphibia</taxon>
        <taxon>Batrachia</taxon>
        <taxon>Caudata</taxon>
        <taxon>Salamandroidea</taxon>
        <taxon>Salamandridae</taxon>
        <taxon>Pleurodelinae</taxon>
        <taxon>Pleurodeles</taxon>
    </lineage>
</organism>
<dbReference type="Proteomes" id="UP001066276">
    <property type="component" value="Chromosome 4_1"/>
</dbReference>
<name>A0AAV7SZ21_PLEWA</name>
<dbReference type="EMBL" id="JANPWB010000007">
    <property type="protein sequence ID" value="KAJ1169393.1"/>
    <property type="molecule type" value="Genomic_DNA"/>
</dbReference>
<accession>A0AAV7SZ21</accession>
<gene>
    <name evidence="2" type="ORF">NDU88_001286</name>
</gene>
<proteinExistence type="predicted"/>
<sequence length="240" mass="26574">MTSPDHRGPRNSRFSSHRHRSPQTFHPLVTPAQHPPSGPTPPYPGHVNQLCVHHYREPRITHHPNNNRDLGAVVVGTWSRETEAQEHSGTGRAAVRQGADRPREPTLHEALSSILGAYHHSQETMATVVAKFQETQRMQEEQYMGFREELRTISSALGTIVGVLKEILNTRRNTVALQGAPDTRMDDEQSTTSAGASGQEAPPQDHNTSTPPPADGEPPCKRSLRSRNKTEHDAKTPAKK</sequence>
<keyword evidence="3" id="KW-1185">Reference proteome</keyword>